<gene>
    <name evidence="2" type="ORF">BU204_03645</name>
</gene>
<organism evidence="2 3">
    <name type="scientific">Actinophytocola xanthii</name>
    <dbReference type="NCBI Taxonomy" id="1912961"/>
    <lineage>
        <taxon>Bacteria</taxon>
        <taxon>Bacillati</taxon>
        <taxon>Actinomycetota</taxon>
        <taxon>Actinomycetes</taxon>
        <taxon>Pseudonocardiales</taxon>
        <taxon>Pseudonocardiaceae</taxon>
    </lineage>
</organism>
<dbReference type="InterPro" id="IPR052228">
    <property type="entry name" value="Sec_Metab_Biosynth_Oxidored"/>
</dbReference>
<dbReference type="AlphaFoldDB" id="A0A1Q8CX84"/>
<accession>A0A1Q8CX84</accession>
<dbReference type="Gene3D" id="3.40.50.720">
    <property type="entry name" value="NAD(P)-binding Rossmann-like Domain"/>
    <property type="match status" value="1"/>
</dbReference>
<dbReference type="RefSeq" id="WP_075124088.1">
    <property type="nucleotide sequence ID" value="NZ_MSIE01000004.1"/>
</dbReference>
<dbReference type="STRING" id="1912961.BU204_03645"/>
<dbReference type="GO" id="GO:0016491">
    <property type="term" value="F:oxidoreductase activity"/>
    <property type="evidence" value="ECO:0007669"/>
    <property type="project" value="UniProtKB-KW"/>
</dbReference>
<keyword evidence="3" id="KW-1185">Reference proteome</keyword>
<proteinExistence type="predicted"/>
<dbReference type="PANTHER" id="PTHR47534:SF3">
    <property type="entry name" value="ALCOHOL DEHYDROGENASE-LIKE C-TERMINAL DOMAIN-CONTAINING PROTEIN"/>
    <property type="match status" value="1"/>
</dbReference>
<protein>
    <submittedName>
        <fullName evidence="2">Short-chain dehydrogenase</fullName>
    </submittedName>
</protein>
<keyword evidence="1" id="KW-0560">Oxidoreductase</keyword>
<dbReference type="Proteomes" id="UP000185596">
    <property type="component" value="Unassembled WGS sequence"/>
</dbReference>
<sequence>MAAQPRRTVVISGATSGMGRATALARLDRGDTVIAIGSSAARGRSLVEQAAAGDRLCFVHADLSSVAENERVVAEIGRDNPVVDALVLFANRPSPRRVETAEGLEHTFALYYLSRYLLARGLTPALDAAADPVVVSVAGVGTTAGSIHWDDLQLTRRYGTVRAQLQAGRANDLLGVAFAEQHAGRARFVLYHPGFTRSGDLSPLNPLARAVIRSLARVAARPVAEAIEPIHGFLDHPPREALTAVDRGTLVDPSLPTLNRKDALRLARVTEDLLRTLRAG</sequence>
<comment type="caution">
    <text evidence="2">The sequence shown here is derived from an EMBL/GenBank/DDBJ whole genome shotgun (WGS) entry which is preliminary data.</text>
</comment>
<dbReference type="InterPro" id="IPR036291">
    <property type="entry name" value="NAD(P)-bd_dom_sf"/>
</dbReference>
<evidence type="ECO:0000313" key="2">
    <source>
        <dbReference type="EMBL" id="OLF18963.1"/>
    </source>
</evidence>
<dbReference type="EMBL" id="MSIE01000004">
    <property type="protein sequence ID" value="OLF18963.1"/>
    <property type="molecule type" value="Genomic_DNA"/>
</dbReference>
<dbReference type="Pfam" id="PF00106">
    <property type="entry name" value="adh_short"/>
    <property type="match status" value="1"/>
</dbReference>
<name>A0A1Q8CX84_9PSEU</name>
<dbReference type="PANTHER" id="PTHR47534">
    <property type="entry name" value="YALI0E05731P"/>
    <property type="match status" value="1"/>
</dbReference>
<reference evidence="2 3" key="1">
    <citation type="submission" date="2016-12" db="EMBL/GenBank/DDBJ databases">
        <title>The draft genome sequence of Actinophytocola sp. 11-183.</title>
        <authorList>
            <person name="Wang W."/>
            <person name="Yuan L."/>
        </authorList>
    </citation>
    <scope>NUCLEOTIDE SEQUENCE [LARGE SCALE GENOMIC DNA]</scope>
    <source>
        <strain evidence="2 3">11-183</strain>
    </source>
</reference>
<dbReference type="OrthoDB" id="2860165at2"/>
<dbReference type="SUPFAM" id="SSF51735">
    <property type="entry name" value="NAD(P)-binding Rossmann-fold domains"/>
    <property type="match status" value="1"/>
</dbReference>
<evidence type="ECO:0000313" key="3">
    <source>
        <dbReference type="Proteomes" id="UP000185596"/>
    </source>
</evidence>
<dbReference type="InterPro" id="IPR002347">
    <property type="entry name" value="SDR_fam"/>
</dbReference>
<evidence type="ECO:0000256" key="1">
    <source>
        <dbReference type="ARBA" id="ARBA00023002"/>
    </source>
</evidence>